<dbReference type="VEuPathDB" id="FungiDB:BON22_5219"/>
<reference evidence="3" key="1">
    <citation type="journal article" date="2017" name="Genome Announc.">
        <title>Genome sequences of Cyberlindnera fabianii 65, Pichia kudriavzevii 129, and Saccharomyces cerevisiae 131 isolated from fermented masau fruits in Zimbabwe.</title>
        <authorList>
            <person name="van Rijswijck I.M.H."/>
            <person name="Derks M.F.L."/>
            <person name="Abee T."/>
            <person name="de Ridder D."/>
            <person name="Smid E.J."/>
        </authorList>
    </citation>
    <scope>NUCLEOTIDE SEQUENCE [LARGE SCALE GENOMIC DNA]</scope>
    <source>
        <strain evidence="3">65</strain>
    </source>
</reference>
<accession>A0A1V2KZA0</accession>
<name>A0A1V2KZA0_CYBFA</name>
<protein>
    <submittedName>
        <fullName evidence="2">Protein TOXD</fullName>
    </submittedName>
</protein>
<dbReference type="PANTHER" id="PTHR45348">
    <property type="entry name" value="HYPOTHETICAL OXIDOREDUCTASE (EUROFUNG)"/>
    <property type="match status" value="1"/>
</dbReference>
<evidence type="ECO:0000313" key="2">
    <source>
        <dbReference type="EMBL" id="ONH64979.1"/>
    </source>
</evidence>
<dbReference type="Gene3D" id="3.40.50.720">
    <property type="entry name" value="NAD(P)-binding Rossmann-like Domain"/>
    <property type="match status" value="1"/>
</dbReference>
<proteinExistence type="predicted"/>
<evidence type="ECO:0000313" key="3">
    <source>
        <dbReference type="Proteomes" id="UP000189513"/>
    </source>
</evidence>
<comment type="caution">
    <text evidence="2">The sequence shown here is derived from an EMBL/GenBank/DDBJ whole genome shotgun (WGS) entry which is preliminary data.</text>
</comment>
<dbReference type="OMA" id="NDIPRQD"/>
<dbReference type="Pfam" id="PF08240">
    <property type="entry name" value="ADH_N"/>
    <property type="match status" value="1"/>
</dbReference>
<dbReference type="CDD" id="cd08249">
    <property type="entry name" value="enoyl_reductase_like"/>
    <property type="match status" value="1"/>
</dbReference>
<dbReference type="STRING" id="36022.A0A1V2KZA0"/>
<dbReference type="PANTHER" id="PTHR45348:SF2">
    <property type="entry name" value="ZINC-TYPE ALCOHOL DEHYDROGENASE-LIKE PROTEIN C2E1P3.01"/>
    <property type="match status" value="1"/>
</dbReference>
<dbReference type="InterPro" id="IPR047122">
    <property type="entry name" value="Trans-enoyl_RdTase-like"/>
</dbReference>
<dbReference type="GO" id="GO:0016651">
    <property type="term" value="F:oxidoreductase activity, acting on NAD(P)H"/>
    <property type="evidence" value="ECO:0007669"/>
    <property type="project" value="InterPro"/>
</dbReference>
<dbReference type="SMR" id="A0A1V2KZA0"/>
<gene>
    <name evidence="2" type="ORF">BON22_5219</name>
</gene>
<keyword evidence="3" id="KW-1185">Reference proteome</keyword>
<dbReference type="InterPro" id="IPR013154">
    <property type="entry name" value="ADH-like_N"/>
</dbReference>
<organism evidence="2 3">
    <name type="scientific">Cyberlindnera fabianii</name>
    <name type="common">Yeast</name>
    <name type="synonym">Hansenula fabianii</name>
    <dbReference type="NCBI Taxonomy" id="36022"/>
    <lineage>
        <taxon>Eukaryota</taxon>
        <taxon>Fungi</taxon>
        <taxon>Dikarya</taxon>
        <taxon>Ascomycota</taxon>
        <taxon>Saccharomycotina</taxon>
        <taxon>Saccharomycetes</taxon>
        <taxon>Phaffomycetales</taxon>
        <taxon>Phaffomycetaceae</taxon>
        <taxon>Cyberlindnera</taxon>
    </lineage>
</organism>
<dbReference type="Gene3D" id="3.90.180.10">
    <property type="entry name" value="Medium-chain alcohol dehydrogenases, catalytic domain"/>
    <property type="match status" value="1"/>
</dbReference>
<dbReference type="SMART" id="SM00829">
    <property type="entry name" value="PKS_ER"/>
    <property type="match status" value="1"/>
</dbReference>
<dbReference type="InterPro" id="IPR036291">
    <property type="entry name" value="NAD(P)-bd_dom_sf"/>
</dbReference>
<dbReference type="InterPro" id="IPR011032">
    <property type="entry name" value="GroES-like_sf"/>
</dbReference>
<dbReference type="EMBL" id="MPUK01000015">
    <property type="protein sequence ID" value="ONH64979.1"/>
    <property type="molecule type" value="Genomic_DNA"/>
</dbReference>
<dbReference type="SUPFAM" id="SSF50129">
    <property type="entry name" value="GroES-like"/>
    <property type="match status" value="1"/>
</dbReference>
<dbReference type="Pfam" id="PF00107">
    <property type="entry name" value="ADH_zinc_N"/>
    <property type="match status" value="1"/>
</dbReference>
<dbReference type="InterPro" id="IPR013149">
    <property type="entry name" value="ADH-like_C"/>
</dbReference>
<dbReference type="InterPro" id="IPR020843">
    <property type="entry name" value="ER"/>
</dbReference>
<dbReference type="AlphaFoldDB" id="A0A1V2KZA0"/>
<feature type="domain" description="Enoyl reductase (ER)" evidence="1">
    <location>
        <begin position="16"/>
        <end position="364"/>
    </location>
</feature>
<dbReference type="SUPFAM" id="SSF51735">
    <property type="entry name" value="NAD(P)-binding Rossmann-fold domains"/>
    <property type="match status" value="1"/>
</dbReference>
<dbReference type="Proteomes" id="UP000189513">
    <property type="component" value="Unassembled WGS sequence"/>
</dbReference>
<evidence type="ECO:0000259" key="1">
    <source>
        <dbReference type="SMART" id="SM00829"/>
    </source>
</evidence>
<sequence>MPSNTAFVIADSPVDGKWATTASIPYPSTATDDQLIVKTLAYAANPTDWKHVDTKQGSPGDTTGTDAAGIVEEVGKNVTGFKKGDVVSVFAHGNYNKTRGCFAHYIIADPSTTIKYDIQLKESLPVGEYRSGPIDSFAGAASVTLGLSTTVLSFASNLNIKDEDKGKYILIWGGATATGILAIQIAKKGFGLKVATTASKKHHDYLKSLGADFVVDYNDSDAVEQIKKATGSDIRYGLDTVSKPHTWQSLYDATANSPKVTLDNLVLLSADKYKADGRSGEVIVAPATIAYVANGDRVKVFGGEFDITPEAFDRYKKFWFEKLPTVIKDISHAKLKVLAPGFESANEAWSLLKHGKVSGEKVVFHKK</sequence>